<comment type="similarity">
    <text evidence="2">Belongs to the RRP1 family.</text>
</comment>
<sequence>MAVIKGASTTPSFVKSLVSSDRSIRDRALTSLRTYLSRTTQLSPAECMKLWKGLFFSMWHSDKPRNQQRLARDLADLVDVLREDKNILDFTDAFYKTMAAQWNGIDALRMDKYLYLIRCFVNKGFVVCMKAHKEERPDFIDAFTEMLELTAANAKDATIPNGLRYHVIDVYVDELEKVDADHEGPVDVLMKPMKDLVKNSKNKVSRERAQAALDDERLEEWNPDARGKGKDSESENDECDFDGFGD</sequence>
<dbReference type="Pfam" id="PF05997">
    <property type="entry name" value="Nop52"/>
    <property type="match status" value="1"/>
</dbReference>
<dbReference type="PANTHER" id="PTHR13026:SF0">
    <property type="entry name" value="RIBOSOMAL RNA PROCESSING 1B"/>
    <property type="match status" value="1"/>
</dbReference>
<feature type="compositionally biased region" description="Basic and acidic residues" evidence="5">
    <location>
        <begin position="200"/>
        <end position="209"/>
    </location>
</feature>
<feature type="region of interest" description="Disordered" evidence="5">
    <location>
        <begin position="200"/>
        <end position="246"/>
    </location>
</feature>
<comment type="subcellular location">
    <subcellularLocation>
        <location evidence="1">Nucleus</location>
    </subcellularLocation>
</comment>
<dbReference type="Proteomes" id="UP000799441">
    <property type="component" value="Unassembled WGS sequence"/>
</dbReference>
<keyword evidence="7" id="KW-1185">Reference proteome</keyword>
<dbReference type="AlphaFoldDB" id="A0A9P4Q3J3"/>
<dbReference type="EMBL" id="MU003838">
    <property type="protein sequence ID" value="KAF2717701.1"/>
    <property type="molecule type" value="Genomic_DNA"/>
</dbReference>
<protein>
    <submittedName>
        <fullName evidence="6">Nucleolar protein NOP52 variant</fullName>
    </submittedName>
</protein>
<name>A0A9P4Q3J3_9PEZI</name>
<reference evidence="6" key="1">
    <citation type="journal article" date="2020" name="Stud. Mycol.">
        <title>101 Dothideomycetes genomes: a test case for predicting lifestyles and emergence of pathogens.</title>
        <authorList>
            <person name="Haridas S."/>
            <person name="Albert R."/>
            <person name="Binder M."/>
            <person name="Bloem J."/>
            <person name="Labutti K."/>
            <person name="Salamov A."/>
            <person name="Andreopoulos B."/>
            <person name="Baker S."/>
            <person name="Barry K."/>
            <person name="Bills G."/>
            <person name="Bluhm B."/>
            <person name="Cannon C."/>
            <person name="Castanera R."/>
            <person name="Culley D."/>
            <person name="Daum C."/>
            <person name="Ezra D."/>
            <person name="Gonzalez J."/>
            <person name="Henrissat B."/>
            <person name="Kuo A."/>
            <person name="Liang C."/>
            <person name="Lipzen A."/>
            <person name="Lutzoni F."/>
            <person name="Magnuson J."/>
            <person name="Mondo S."/>
            <person name="Nolan M."/>
            <person name="Ohm R."/>
            <person name="Pangilinan J."/>
            <person name="Park H.-J."/>
            <person name="Ramirez L."/>
            <person name="Alfaro M."/>
            <person name="Sun H."/>
            <person name="Tritt A."/>
            <person name="Yoshinaga Y."/>
            <person name="Zwiers L.-H."/>
            <person name="Turgeon B."/>
            <person name="Goodwin S."/>
            <person name="Spatafora J."/>
            <person name="Crous P."/>
            <person name="Grigoriev I."/>
        </authorList>
    </citation>
    <scope>NUCLEOTIDE SEQUENCE</scope>
    <source>
        <strain evidence="6">CBS 116435</strain>
    </source>
</reference>
<dbReference type="GO" id="GO:0006364">
    <property type="term" value="P:rRNA processing"/>
    <property type="evidence" value="ECO:0007669"/>
    <property type="project" value="UniProtKB-KW"/>
</dbReference>
<evidence type="ECO:0000256" key="1">
    <source>
        <dbReference type="ARBA" id="ARBA00004123"/>
    </source>
</evidence>
<dbReference type="PANTHER" id="PTHR13026">
    <property type="entry name" value="NNP-1 PROTEIN NOVEL NUCLEAR PROTEIN 1 NOP52"/>
    <property type="match status" value="1"/>
</dbReference>
<evidence type="ECO:0000256" key="2">
    <source>
        <dbReference type="ARBA" id="ARBA00006374"/>
    </source>
</evidence>
<evidence type="ECO:0000256" key="5">
    <source>
        <dbReference type="SAM" id="MobiDB-lite"/>
    </source>
</evidence>
<evidence type="ECO:0000256" key="4">
    <source>
        <dbReference type="ARBA" id="ARBA00023242"/>
    </source>
</evidence>
<dbReference type="OrthoDB" id="2019504at2759"/>
<organism evidence="6 7">
    <name type="scientific">Polychaeton citri CBS 116435</name>
    <dbReference type="NCBI Taxonomy" id="1314669"/>
    <lineage>
        <taxon>Eukaryota</taxon>
        <taxon>Fungi</taxon>
        <taxon>Dikarya</taxon>
        <taxon>Ascomycota</taxon>
        <taxon>Pezizomycotina</taxon>
        <taxon>Dothideomycetes</taxon>
        <taxon>Dothideomycetidae</taxon>
        <taxon>Capnodiales</taxon>
        <taxon>Capnodiaceae</taxon>
        <taxon>Polychaeton</taxon>
    </lineage>
</organism>
<feature type="compositionally biased region" description="Acidic residues" evidence="5">
    <location>
        <begin position="234"/>
        <end position="246"/>
    </location>
</feature>
<feature type="compositionally biased region" description="Basic and acidic residues" evidence="5">
    <location>
        <begin position="219"/>
        <end position="233"/>
    </location>
</feature>
<evidence type="ECO:0000256" key="3">
    <source>
        <dbReference type="ARBA" id="ARBA00022552"/>
    </source>
</evidence>
<evidence type="ECO:0000313" key="7">
    <source>
        <dbReference type="Proteomes" id="UP000799441"/>
    </source>
</evidence>
<dbReference type="GO" id="GO:0005634">
    <property type="term" value="C:nucleus"/>
    <property type="evidence" value="ECO:0007669"/>
    <property type="project" value="UniProtKB-SubCell"/>
</dbReference>
<accession>A0A9P4Q3J3</accession>
<dbReference type="GO" id="GO:0030688">
    <property type="term" value="C:preribosome, small subunit precursor"/>
    <property type="evidence" value="ECO:0007669"/>
    <property type="project" value="InterPro"/>
</dbReference>
<comment type="caution">
    <text evidence="6">The sequence shown here is derived from an EMBL/GenBank/DDBJ whole genome shotgun (WGS) entry which is preliminary data.</text>
</comment>
<keyword evidence="4" id="KW-0539">Nucleus</keyword>
<keyword evidence="3" id="KW-0698">rRNA processing</keyword>
<evidence type="ECO:0000313" key="6">
    <source>
        <dbReference type="EMBL" id="KAF2717701.1"/>
    </source>
</evidence>
<dbReference type="InterPro" id="IPR010301">
    <property type="entry name" value="RRP1"/>
</dbReference>
<proteinExistence type="inferred from homology"/>
<gene>
    <name evidence="6" type="ORF">K431DRAFT_306700</name>
</gene>